<proteinExistence type="predicted"/>
<gene>
    <name evidence="1" type="ORF">FSARC_7464</name>
</gene>
<reference evidence="1" key="2">
    <citation type="submission" date="2020-05" db="EMBL/GenBank/DDBJ databases">
        <authorList>
            <person name="Kim H.-S."/>
            <person name="Proctor R.H."/>
            <person name="Brown D.W."/>
        </authorList>
    </citation>
    <scope>NUCLEOTIDE SEQUENCE</scope>
    <source>
        <strain evidence="1">NRRL 20472</strain>
    </source>
</reference>
<dbReference type="AlphaFoldDB" id="A0A8H4X7A4"/>
<sequence length="246" mass="27796">MRGSPLLLLSSSETPSRHATRDEDFLDMSIPVADALKAIQHEGFFVFENEKVGKRVLQFDQEVKSPAGFKFLARNSLDNPEILDITRSLLSRPWWAFVRLYSDILPSDYAFAFHAGPQRVALAIQLWGPGSTLAFPQGSHLHGITKENIDERLSNEWGLLAARLDMPETQLTLQEGGVVMADSRQCVRIITGQCITIGYASENMLGHIGKMELPYSQEFEETLEQLKSQGFDIRYKWKEDKDPQPV</sequence>
<dbReference type="Proteomes" id="UP000622797">
    <property type="component" value="Unassembled WGS sequence"/>
</dbReference>
<evidence type="ECO:0000313" key="1">
    <source>
        <dbReference type="EMBL" id="KAF4964622.1"/>
    </source>
</evidence>
<protein>
    <submittedName>
        <fullName evidence="1">Uncharacterized protein</fullName>
    </submittedName>
</protein>
<accession>A0A8H4X7A4</accession>
<comment type="caution">
    <text evidence="1">The sequence shown here is derived from an EMBL/GenBank/DDBJ whole genome shotgun (WGS) entry which is preliminary data.</text>
</comment>
<name>A0A8H4X7A4_9HYPO</name>
<dbReference type="EMBL" id="JABEXW010000397">
    <property type="protein sequence ID" value="KAF4964622.1"/>
    <property type="molecule type" value="Genomic_DNA"/>
</dbReference>
<reference evidence="1" key="1">
    <citation type="journal article" date="2020" name="BMC Genomics">
        <title>Correction to: Identification and distribution of gene clusters required for synthesis of sphingolipid metabolism inhibitors in diverse species of the filamentous fungus Fusarium.</title>
        <authorList>
            <person name="Kim H.S."/>
            <person name="Lohmar J.M."/>
            <person name="Busman M."/>
            <person name="Brown D.W."/>
            <person name="Naumann T.A."/>
            <person name="Divon H.H."/>
            <person name="Lysoe E."/>
            <person name="Uhlig S."/>
            <person name="Proctor R.H."/>
        </authorList>
    </citation>
    <scope>NUCLEOTIDE SEQUENCE</scope>
    <source>
        <strain evidence="1">NRRL 20472</strain>
    </source>
</reference>
<evidence type="ECO:0000313" key="2">
    <source>
        <dbReference type="Proteomes" id="UP000622797"/>
    </source>
</evidence>
<keyword evidence="2" id="KW-1185">Reference proteome</keyword>
<dbReference type="OrthoDB" id="5068804at2759"/>
<organism evidence="1 2">
    <name type="scientific">Fusarium sarcochroum</name>
    <dbReference type="NCBI Taxonomy" id="1208366"/>
    <lineage>
        <taxon>Eukaryota</taxon>
        <taxon>Fungi</taxon>
        <taxon>Dikarya</taxon>
        <taxon>Ascomycota</taxon>
        <taxon>Pezizomycotina</taxon>
        <taxon>Sordariomycetes</taxon>
        <taxon>Hypocreomycetidae</taxon>
        <taxon>Hypocreales</taxon>
        <taxon>Nectriaceae</taxon>
        <taxon>Fusarium</taxon>
        <taxon>Fusarium lateritium species complex</taxon>
    </lineage>
</organism>